<evidence type="ECO:0000256" key="5">
    <source>
        <dbReference type="ARBA" id="ARBA00022692"/>
    </source>
</evidence>
<organism evidence="10 11">
    <name type="scientific">Halolactibacillus miurensis</name>
    <dbReference type="NCBI Taxonomy" id="306541"/>
    <lineage>
        <taxon>Bacteria</taxon>
        <taxon>Bacillati</taxon>
        <taxon>Bacillota</taxon>
        <taxon>Bacilli</taxon>
        <taxon>Bacillales</taxon>
        <taxon>Bacillaceae</taxon>
        <taxon>Halolactibacillus</taxon>
    </lineage>
</organism>
<feature type="transmembrane region" description="Helical" evidence="8">
    <location>
        <begin position="289"/>
        <end position="309"/>
    </location>
</feature>
<keyword evidence="4" id="KW-0309">Germination</keyword>
<evidence type="ECO:0000313" key="10">
    <source>
        <dbReference type="EMBL" id="SFT09118.1"/>
    </source>
</evidence>
<feature type="transmembrane region" description="Helical" evidence="8">
    <location>
        <begin position="66"/>
        <end position="91"/>
    </location>
</feature>
<feature type="transmembrane region" description="Helical" evidence="8">
    <location>
        <begin position="12"/>
        <end position="31"/>
    </location>
</feature>
<feature type="transmembrane region" description="Helical" evidence="8">
    <location>
        <begin position="37"/>
        <end position="54"/>
    </location>
</feature>
<protein>
    <submittedName>
        <fullName evidence="10">Spore germination protein</fullName>
    </submittedName>
</protein>
<dbReference type="Proteomes" id="UP000321773">
    <property type="component" value="Unassembled WGS sequence"/>
</dbReference>
<feature type="transmembrane region" description="Helical" evidence="8">
    <location>
        <begin position="211"/>
        <end position="236"/>
    </location>
</feature>
<evidence type="ECO:0000256" key="6">
    <source>
        <dbReference type="ARBA" id="ARBA00022989"/>
    </source>
</evidence>
<keyword evidence="3" id="KW-0813">Transport</keyword>
<name>A0A1I6V5T7_9BACI</name>
<accession>A0A1I6V5T7</accession>
<keyword evidence="7 8" id="KW-0472">Membrane</keyword>
<dbReference type="OrthoDB" id="9986806at2"/>
<evidence type="ECO:0000313" key="12">
    <source>
        <dbReference type="Proteomes" id="UP000321773"/>
    </source>
</evidence>
<dbReference type="PANTHER" id="PTHR34975:SF2">
    <property type="entry name" value="SPORE GERMINATION PROTEIN A2"/>
    <property type="match status" value="1"/>
</dbReference>
<evidence type="ECO:0000313" key="11">
    <source>
        <dbReference type="Proteomes" id="UP000199139"/>
    </source>
</evidence>
<feature type="transmembrane region" description="Helical" evidence="8">
    <location>
        <begin position="168"/>
        <end position="190"/>
    </location>
</feature>
<dbReference type="GO" id="GO:0009847">
    <property type="term" value="P:spore germination"/>
    <property type="evidence" value="ECO:0007669"/>
    <property type="project" value="InterPro"/>
</dbReference>
<reference evidence="9 12" key="2">
    <citation type="submission" date="2019-07" db="EMBL/GenBank/DDBJ databases">
        <title>Whole genome shotgun sequence of Halolactibacillus miurensis NBRC 100873.</title>
        <authorList>
            <person name="Hosoyama A."/>
            <person name="Uohara A."/>
            <person name="Ohji S."/>
            <person name="Ichikawa N."/>
        </authorList>
    </citation>
    <scope>NUCLEOTIDE SEQUENCE [LARGE SCALE GENOMIC DNA]</scope>
    <source>
        <strain evidence="9 12">NBRC 100873</strain>
    </source>
</reference>
<dbReference type="RefSeq" id="WP_089855704.1">
    <property type="nucleotide sequence ID" value="NZ_BJWJ01000056.1"/>
</dbReference>
<feature type="transmembrane region" description="Helical" evidence="8">
    <location>
        <begin position="97"/>
        <end position="121"/>
    </location>
</feature>
<evidence type="ECO:0000256" key="1">
    <source>
        <dbReference type="ARBA" id="ARBA00004141"/>
    </source>
</evidence>
<evidence type="ECO:0000256" key="3">
    <source>
        <dbReference type="ARBA" id="ARBA00022448"/>
    </source>
</evidence>
<feature type="transmembrane region" description="Helical" evidence="8">
    <location>
        <begin position="133"/>
        <end position="153"/>
    </location>
</feature>
<evidence type="ECO:0000256" key="4">
    <source>
        <dbReference type="ARBA" id="ARBA00022544"/>
    </source>
</evidence>
<reference evidence="10 11" key="1">
    <citation type="submission" date="2016-10" db="EMBL/GenBank/DDBJ databases">
        <authorList>
            <person name="de Groot N.N."/>
        </authorList>
    </citation>
    <scope>NUCLEOTIDE SEQUENCE [LARGE SCALE GENOMIC DNA]</scope>
    <source>
        <strain evidence="10 11">DSM 17074</strain>
    </source>
</reference>
<evidence type="ECO:0000256" key="2">
    <source>
        <dbReference type="ARBA" id="ARBA00007998"/>
    </source>
</evidence>
<feature type="transmembrane region" description="Helical" evidence="8">
    <location>
        <begin position="324"/>
        <end position="341"/>
    </location>
</feature>
<dbReference type="EMBL" id="BJWJ01000056">
    <property type="protein sequence ID" value="GEM05841.1"/>
    <property type="molecule type" value="Genomic_DNA"/>
</dbReference>
<dbReference type="EMBL" id="FPAI01000046">
    <property type="protein sequence ID" value="SFT09118.1"/>
    <property type="molecule type" value="Genomic_DNA"/>
</dbReference>
<comment type="subcellular location">
    <subcellularLocation>
        <location evidence="1">Membrane</location>
        <topology evidence="1">Multi-pass membrane protein</topology>
    </subcellularLocation>
</comment>
<evidence type="ECO:0000313" key="9">
    <source>
        <dbReference type="EMBL" id="GEM05841.1"/>
    </source>
</evidence>
<evidence type="ECO:0000256" key="8">
    <source>
        <dbReference type="SAM" id="Phobius"/>
    </source>
</evidence>
<dbReference type="Proteomes" id="UP000199139">
    <property type="component" value="Unassembled WGS sequence"/>
</dbReference>
<comment type="similarity">
    <text evidence="2">Belongs to the amino acid-polyamine-organocation (APC) superfamily. Spore germination protein (SGP) (TC 2.A.3.9) family.</text>
</comment>
<sequence length="366" mass="42089">MKLTERQFKYILYFSLLGSQLLYMPKLVLYYLDHNGWMAIILTGLFAVGLIFIVPKQLFETNTAPMISQVIVGVVIALYATGLFVFELMVLGQFITFQYLMGTPFKVLIILLLLTVFILGSKTLEHVGRTVEVFYYLPTVSIFLILIMALIQVDTSALKPVQFSLDLSLLKACSLFFSVIFTDGLVVLKLGQFVKDASDVKGLYVKTVLKVMAFFTFGTIISVMILGSKLTTLTTYPLYHVLMNIHWFSLLERIEAIFSLFVIVTSVMKMVILLYIIIISFNASLSKQAMHVVQIGLLIAMYFLTNYFIRSPIVIYNWLYSKGWYILMLITMVLLLSYQLLRIPRQITKKSRSEKRLKYKKYKKKQ</sequence>
<keyword evidence="12" id="KW-1185">Reference proteome</keyword>
<keyword evidence="6 8" id="KW-1133">Transmembrane helix</keyword>
<dbReference type="InterPro" id="IPR004761">
    <property type="entry name" value="Spore_GerAB"/>
</dbReference>
<feature type="transmembrane region" description="Helical" evidence="8">
    <location>
        <begin position="256"/>
        <end position="277"/>
    </location>
</feature>
<dbReference type="GO" id="GO:0016020">
    <property type="term" value="C:membrane"/>
    <property type="evidence" value="ECO:0007669"/>
    <property type="project" value="UniProtKB-SubCell"/>
</dbReference>
<dbReference type="STRING" id="306541.SAMN05421668_1463"/>
<evidence type="ECO:0000256" key="7">
    <source>
        <dbReference type="ARBA" id="ARBA00023136"/>
    </source>
</evidence>
<keyword evidence="5 8" id="KW-0812">Transmembrane</keyword>
<dbReference type="PANTHER" id="PTHR34975">
    <property type="entry name" value="SPORE GERMINATION PROTEIN A2"/>
    <property type="match status" value="1"/>
</dbReference>
<gene>
    <name evidence="9" type="ORF">HMI01_28290</name>
    <name evidence="10" type="ORF">SAMN05421668_1463</name>
</gene>
<dbReference type="AlphaFoldDB" id="A0A1I6V5T7"/>
<proteinExistence type="inferred from homology"/>
<dbReference type="Pfam" id="PF03845">
    <property type="entry name" value="Spore_permease"/>
    <property type="match status" value="1"/>
</dbReference>